<dbReference type="GO" id="GO:0008270">
    <property type="term" value="F:zinc ion binding"/>
    <property type="evidence" value="ECO:0007669"/>
    <property type="project" value="UniProtKB-KW"/>
</dbReference>
<accession>A0A7C4GF77</accession>
<evidence type="ECO:0000259" key="5">
    <source>
        <dbReference type="Pfam" id="PF01258"/>
    </source>
</evidence>
<name>A0A7C4GF77_UNCW3</name>
<proteinExistence type="predicted"/>
<keyword evidence="1" id="KW-0479">Metal-binding</keyword>
<feature type="zinc finger region" description="dksA C4-type" evidence="4">
    <location>
        <begin position="97"/>
        <end position="121"/>
    </location>
</feature>
<dbReference type="SUPFAM" id="SSF57716">
    <property type="entry name" value="Glucocorticoid receptor-like (DNA-binding domain)"/>
    <property type="match status" value="1"/>
</dbReference>
<dbReference type="InterPro" id="IPR037187">
    <property type="entry name" value="DnaK_N"/>
</dbReference>
<dbReference type="Pfam" id="PF01258">
    <property type="entry name" value="zf-dskA_traR"/>
    <property type="match status" value="1"/>
</dbReference>
<dbReference type="PROSITE" id="PS51128">
    <property type="entry name" value="ZF_DKSA_2"/>
    <property type="match status" value="1"/>
</dbReference>
<evidence type="ECO:0000313" key="6">
    <source>
        <dbReference type="EMBL" id="HGK27435.1"/>
    </source>
</evidence>
<sequence length="127" mass="14403">MPAKQPRRLPKSELARIEKALLAHKQRLLRQCSFTDEVMESPEATGDLSTHRSHVADQGTENYQREMASRLKTLECQALRDIDDALRRVAEGTYGICERCGTRIAKARLEIVPHARLCMKCLKATGR</sequence>
<dbReference type="PROSITE" id="PS01102">
    <property type="entry name" value="ZF_DKSA_1"/>
    <property type="match status" value="1"/>
</dbReference>
<evidence type="ECO:0000256" key="1">
    <source>
        <dbReference type="ARBA" id="ARBA00022723"/>
    </source>
</evidence>
<dbReference type="PANTHER" id="PTHR33823:SF4">
    <property type="entry name" value="GENERAL STRESS PROTEIN 16O"/>
    <property type="match status" value="1"/>
</dbReference>
<keyword evidence="2" id="KW-0863">Zinc-finger</keyword>
<reference evidence="6" key="1">
    <citation type="journal article" date="2020" name="mSystems">
        <title>Genome- and Community-Level Interaction Insights into Carbon Utilization and Element Cycling Functions of Hydrothermarchaeota in Hydrothermal Sediment.</title>
        <authorList>
            <person name="Zhou Z."/>
            <person name="Liu Y."/>
            <person name="Xu W."/>
            <person name="Pan J."/>
            <person name="Luo Z.H."/>
            <person name="Li M."/>
        </authorList>
    </citation>
    <scope>NUCLEOTIDE SEQUENCE [LARGE SCALE GENOMIC DNA]</scope>
    <source>
        <strain evidence="6">SpSt-488</strain>
    </source>
</reference>
<evidence type="ECO:0000256" key="4">
    <source>
        <dbReference type="PROSITE-ProRule" id="PRU00510"/>
    </source>
</evidence>
<dbReference type="PANTHER" id="PTHR33823">
    <property type="entry name" value="RNA POLYMERASE-BINDING TRANSCRIPTION FACTOR DKSA-RELATED"/>
    <property type="match status" value="1"/>
</dbReference>
<dbReference type="SUPFAM" id="SSF109635">
    <property type="entry name" value="DnaK suppressor protein DksA, alpha-hairpin domain"/>
    <property type="match status" value="1"/>
</dbReference>
<protein>
    <recommendedName>
        <fullName evidence="5">Zinc finger DksA/TraR C4-type domain-containing protein</fullName>
    </recommendedName>
</protein>
<dbReference type="EMBL" id="DSUT01000012">
    <property type="protein sequence ID" value="HGK27435.1"/>
    <property type="molecule type" value="Genomic_DNA"/>
</dbReference>
<gene>
    <name evidence="6" type="ORF">ENS41_00575</name>
</gene>
<dbReference type="AlphaFoldDB" id="A0A7C4GF77"/>
<evidence type="ECO:0000256" key="3">
    <source>
        <dbReference type="ARBA" id="ARBA00022833"/>
    </source>
</evidence>
<organism evidence="6">
    <name type="scientific">candidate division WOR-3 bacterium</name>
    <dbReference type="NCBI Taxonomy" id="2052148"/>
    <lineage>
        <taxon>Bacteria</taxon>
        <taxon>Bacteria division WOR-3</taxon>
    </lineage>
</organism>
<comment type="caution">
    <text evidence="6">The sequence shown here is derived from an EMBL/GenBank/DDBJ whole genome shotgun (WGS) entry which is preliminary data.</text>
</comment>
<feature type="domain" description="Zinc finger DksA/TraR C4-type" evidence="5">
    <location>
        <begin position="92"/>
        <end position="121"/>
    </location>
</feature>
<evidence type="ECO:0000256" key="2">
    <source>
        <dbReference type="ARBA" id="ARBA00022771"/>
    </source>
</evidence>
<dbReference type="InterPro" id="IPR020458">
    <property type="entry name" value="Znf_DskA_TraR_CS"/>
</dbReference>
<dbReference type="Gene3D" id="1.20.120.910">
    <property type="entry name" value="DksA, coiled-coil domain"/>
    <property type="match status" value="1"/>
</dbReference>
<dbReference type="InterPro" id="IPR000962">
    <property type="entry name" value="Znf_DskA_TraR"/>
</dbReference>
<keyword evidence="3" id="KW-0862">Zinc</keyword>